<feature type="compositionally biased region" description="Low complexity" evidence="1">
    <location>
        <begin position="156"/>
        <end position="169"/>
    </location>
</feature>
<name>A0ABW2VSC4_9ACTN</name>
<feature type="region of interest" description="Disordered" evidence="1">
    <location>
        <begin position="149"/>
        <end position="198"/>
    </location>
</feature>
<evidence type="ECO:0000313" key="3">
    <source>
        <dbReference type="Proteomes" id="UP001596957"/>
    </source>
</evidence>
<keyword evidence="3" id="KW-1185">Reference proteome</keyword>
<protein>
    <submittedName>
        <fullName evidence="2">Uncharacterized protein</fullName>
    </submittedName>
</protein>
<organism evidence="2 3">
    <name type="scientific">Streptomyces lutosisoli</name>
    <dbReference type="NCBI Taxonomy" id="2665721"/>
    <lineage>
        <taxon>Bacteria</taxon>
        <taxon>Bacillati</taxon>
        <taxon>Actinomycetota</taxon>
        <taxon>Actinomycetes</taxon>
        <taxon>Kitasatosporales</taxon>
        <taxon>Streptomycetaceae</taxon>
        <taxon>Streptomyces</taxon>
    </lineage>
</organism>
<sequence>MERPVDNTPLSDALALRATAFAFDAQRGKLPVPGDPHRSPDVVAVARQISELGKLVTDLGDEVLFRAADQGQAPHTARVITDFAAAVEPAGEAASALGAVAHQLAFLNQTESLRDQPDARDAREAAVRVMKEALATADAALHDGANSLHAASATVSPPSARRQAARSRSTITAHSPGPPPPGVTTAVATPSDRITRGR</sequence>
<dbReference type="RefSeq" id="WP_381251365.1">
    <property type="nucleotide sequence ID" value="NZ_JBHTBI010000006.1"/>
</dbReference>
<gene>
    <name evidence="2" type="ORF">ACFQZP_30200</name>
</gene>
<dbReference type="Proteomes" id="UP001596957">
    <property type="component" value="Unassembled WGS sequence"/>
</dbReference>
<dbReference type="EMBL" id="JBHTEC010000001">
    <property type="protein sequence ID" value="MFD0285884.1"/>
    <property type="molecule type" value="Genomic_DNA"/>
</dbReference>
<comment type="caution">
    <text evidence="2">The sequence shown here is derived from an EMBL/GenBank/DDBJ whole genome shotgun (WGS) entry which is preliminary data.</text>
</comment>
<evidence type="ECO:0000256" key="1">
    <source>
        <dbReference type="SAM" id="MobiDB-lite"/>
    </source>
</evidence>
<accession>A0ABW2VSC4</accession>
<evidence type="ECO:0000313" key="2">
    <source>
        <dbReference type="EMBL" id="MFD0285884.1"/>
    </source>
</evidence>
<proteinExistence type="predicted"/>
<reference evidence="3" key="1">
    <citation type="journal article" date="2019" name="Int. J. Syst. Evol. Microbiol.">
        <title>The Global Catalogue of Microorganisms (GCM) 10K type strain sequencing project: providing services to taxonomists for standard genome sequencing and annotation.</title>
        <authorList>
            <consortium name="The Broad Institute Genomics Platform"/>
            <consortium name="The Broad Institute Genome Sequencing Center for Infectious Disease"/>
            <person name="Wu L."/>
            <person name="Ma J."/>
        </authorList>
    </citation>
    <scope>NUCLEOTIDE SEQUENCE [LARGE SCALE GENOMIC DNA]</scope>
    <source>
        <strain evidence="3">CGMCC 4.7198</strain>
    </source>
</reference>